<name>A0ACC2TBQ0_9FUNG</name>
<reference evidence="1" key="1">
    <citation type="submission" date="2022-04" db="EMBL/GenBank/DDBJ databases">
        <title>Genome of the entomopathogenic fungus Entomophthora muscae.</title>
        <authorList>
            <person name="Elya C."/>
            <person name="Lovett B.R."/>
            <person name="Lee E."/>
            <person name="Macias A.M."/>
            <person name="Hajek A.E."/>
            <person name="De Bivort B.L."/>
            <person name="Kasson M.T."/>
            <person name="De Fine Licht H.H."/>
            <person name="Stajich J.E."/>
        </authorList>
    </citation>
    <scope>NUCLEOTIDE SEQUENCE</scope>
    <source>
        <strain evidence="1">Berkeley</strain>
    </source>
</reference>
<evidence type="ECO:0000313" key="2">
    <source>
        <dbReference type="Proteomes" id="UP001165960"/>
    </source>
</evidence>
<keyword evidence="1" id="KW-0808">Transferase</keyword>
<protein>
    <submittedName>
        <fullName evidence="1">Cystathionine gamma-synthase</fullName>
        <ecNumber evidence="1">2.5.1.48</ecNumber>
    </submittedName>
</protein>
<dbReference type="EMBL" id="QTSX02003050">
    <property type="protein sequence ID" value="KAJ9072113.1"/>
    <property type="molecule type" value="Genomic_DNA"/>
</dbReference>
<dbReference type="EC" id="2.5.1.48" evidence="1"/>
<dbReference type="Proteomes" id="UP001165960">
    <property type="component" value="Unassembled WGS sequence"/>
</dbReference>
<sequence>MFTLLGPPCHLVNASDIEELERIVLEMPISLVFCEFPSNPLLISPDLKRLRALADNHNFLVMLDVTLANFINLRGLDVADIVVTSLTKIFSGQSDVMGGCVVLPKRSKYHFLLKARQQSTYEDTLYCRDTLILLRNSQDLKQRALTINSNALKLAHLLSKSSLIQKVNYPKFITPDLYQAFMARDGGYGGVMSIQFKLPSEAINFYNTLALPKGMSIGANFTLVAPFAVLAYPDDTEFAMHHGINPFLVRISVGIEPYAMLESSITAALGTIPHMP</sequence>
<evidence type="ECO:0000313" key="1">
    <source>
        <dbReference type="EMBL" id="KAJ9072113.1"/>
    </source>
</evidence>
<comment type="caution">
    <text evidence="1">The sequence shown here is derived from an EMBL/GenBank/DDBJ whole genome shotgun (WGS) entry which is preliminary data.</text>
</comment>
<keyword evidence="2" id="KW-1185">Reference proteome</keyword>
<proteinExistence type="predicted"/>
<gene>
    <name evidence="1" type="primary">STR2_6</name>
    <name evidence="1" type="ORF">DSO57_1030504</name>
</gene>
<accession>A0ACC2TBQ0</accession>
<organism evidence="1 2">
    <name type="scientific">Entomophthora muscae</name>
    <dbReference type="NCBI Taxonomy" id="34485"/>
    <lineage>
        <taxon>Eukaryota</taxon>
        <taxon>Fungi</taxon>
        <taxon>Fungi incertae sedis</taxon>
        <taxon>Zoopagomycota</taxon>
        <taxon>Entomophthoromycotina</taxon>
        <taxon>Entomophthoromycetes</taxon>
        <taxon>Entomophthorales</taxon>
        <taxon>Entomophthoraceae</taxon>
        <taxon>Entomophthora</taxon>
    </lineage>
</organism>